<dbReference type="EMBL" id="JAUDFV010000105">
    <property type="protein sequence ID" value="KAL2731276.1"/>
    <property type="molecule type" value="Genomic_DNA"/>
</dbReference>
<evidence type="ECO:0000256" key="1">
    <source>
        <dbReference type="SAM" id="MobiDB-lite"/>
    </source>
</evidence>
<evidence type="ECO:0000313" key="3">
    <source>
        <dbReference type="Proteomes" id="UP001607302"/>
    </source>
</evidence>
<feature type="region of interest" description="Disordered" evidence="1">
    <location>
        <begin position="160"/>
        <end position="195"/>
    </location>
</feature>
<dbReference type="Proteomes" id="UP001607302">
    <property type="component" value="Unassembled WGS sequence"/>
</dbReference>
<dbReference type="AlphaFoldDB" id="A0ABD2BEW2"/>
<evidence type="ECO:0000313" key="2">
    <source>
        <dbReference type="EMBL" id="KAL2731276.1"/>
    </source>
</evidence>
<proteinExistence type="predicted"/>
<sequence>MLYVLKVDNENEFECEEYFKPALNVLSFLDTLSITFSRTIDFPSSWANQASMKDHVQPPTPDSFLQLSSLPSLLPLSPPPPPPPLPSTSISSSSSPFFCYSLTMPSVWPMVGWLPCSKRYGSFYIRNVLPPFLPSPRRVARFLDPFSSILEGDSRKYLTLPEIPGRRGSHSAKFSRRERKNESSRGPARKYSPSTVDWGVNRRTNDIRSEHIQSYIMIRYEDLLQANESISSVAATSGLAEEDRRRMDSGEGRRNTCKRLCREKIDENLSTILIRKEVLIFCNFSICRLTSTLTSRFQIENYQESILIRPGCFTYLRIKHSQTKCIVLGAIENHIFTAFVPSNLSYKLYPRVIVRAFIERRENHFGVDKIERLTEAQNFISKH</sequence>
<gene>
    <name evidence="2" type="ORF">V1478_004821</name>
</gene>
<accession>A0ABD2BEW2</accession>
<feature type="compositionally biased region" description="Basic residues" evidence="1">
    <location>
        <begin position="167"/>
        <end position="178"/>
    </location>
</feature>
<keyword evidence="3" id="KW-1185">Reference proteome</keyword>
<name>A0ABD2BEW2_VESSQ</name>
<protein>
    <submittedName>
        <fullName evidence="2">Uncharacterized protein</fullName>
    </submittedName>
</protein>
<comment type="caution">
    <text evidence="2">The sequence shown here is derived from an EMBL/GenBank/DDBJ whole genome shotgun (WGS) entry which is preliminary data.</text>
</comment>
<organism evidence="2 3">
    <name type="scientific">Vespula squamosa</name>
    <name type="common">Southern yellow jacket</name>
    <name type="synonym">Wasp</name>
    <dbReference type="NCBI Taxonomy" id="30214"/>
    <lineage>
        <taxon>Eukaryota</taxon>
        <taxon>Metazoa</taxon>
        <taxon>Ecdysozoa</taxon>
        <taxon>Arthropoda</taxon>
        <taxon>Hexapoda</taxon>
        <taxon>Insecta</taxon>
        <taxon>Pterygota</taxon>
        <taxon>Neoptera</taxon>
        <taxon>Endopterygota</taxon>
        <taxon>Hymenoptera</taxon>
        <taxon>Apocrita</taxon>
        <taxon>Aculeata</taxon>
        <taxon>Vespoidea</taxon>
        <taxon>Vespidae</taxon>
        <taxon>Vespinae</taxon>
        <taxon>Vespula</taxon>
    </lineage>
</organism>
<reference evidence="2 3" key="1">
    <citation type="journal article" date="2024" name="Ann. Entomol. Soc. Am.">
        <title>Genomic analyses of the southern and eastern yellowjacket wasps (Hymenoptera: Vespidae) reveal evolutionary signatures of social life.</title>
        <authorList>
            <person name="Catto M.A."/>
            <person name="Caine P.B."/>
            <person name="Orr S.E."/>
            <person name="Hunt B.G."/>
            <person name="Goodisman M.A.D."/>
        </authorList>
    </citation>
    <scope>NUCLEOTIDE SEQUENCE [LARGE SCALE GENOMIC DNA]</scope>
    <source>
        <strain evidence="2">233</strain>
        <tissue evidence="2">Head and thorax</tissue>
    </source>
</reference>